<evidence type="ECO:0008006" key="3">
    <source>
        <dbReference type="Google" id="ProtNLM"/>
    </source>
</evidence>
<evidence type="ECO:0000313" key="1">
    <source>
        <dbReference type="EMBL" id="GGG53402.1"/>
    </source>
</evidence>
<dbReference type="RefSeq" id="WP_188465469.1">
    <property type="nucleotide sequence ID" value="NZ_BMFQ01000003.1"/>
</dbReference>
<sequence length="194" mass="22275">MPQDIKELLKMETKQVADKMPEGHEARFLEKLETELPRNQKLSWSWMRVAASIVVILGLGFGTYKYFEKPVAIQVVDIETETSSEEITSKTLGDISPDLKKVEDYYLANINLELSKVSMTPENKELINSYISQLDALNKEYKRISVELTNSGPNELTVNALITNLKFRLNLMYRLKEQLQTLQTTDSITKRTNI</sequence>
<name>A0A917GPC2_9FLAO</name>
<reference evidence="1" key="2">
    <citation type="submission" date="2020-09" db="EMBL/GenBank/DDBJ databases">
        <authorList>
            <person name="Sun Q."/>
            <person name="Zhou Y."/>
        </authorList>
    </citation>
    <scope>NUCLEOTIDE SEQUENCE</scope>
    <source>
        <strain evidence="1">CGMCC 1.12751</strain>
    </source>
</reference>
<comment type="caution">
    <text evidence="1">The sequence shown here is derived from an EMBL/GenBank/DDBJ whole genome shotgun (WGS) entry which is preliminary data.</text>
</comment>
<proteinExistence type="predicted"/>
<keyword evidence="2" id="KW-1185">Reference proteome</keyword>
<organism evidence="1 2">
    <name type="scientific">Bizionia arctica</name>
    <dbReference type="NCBI Taxonomy" id="1495645"/>
    <lineage>
        <taxon>Bacteria</taxon>
        <taxon>Pseudomonadati</taxon>
        <taxon>Bacteroidota</taxon>
        <taxon>Flavobacteriia</taxon>
        <taxon>Flavobacteriales</taxon>
        <taxon>Flavobacteriaceae</taxon>
        <taxon>Bizionia</taxon>
    </lineage>
</organism>
<protein>
    <recommendedName>
        <fullName evidence="3">Anti-sigma factor</fullName>
    </recommendedName>
</protein>
<dbReference type="AlphaFoldDB" id="A0A917GPC2"/>
<dbReference type="EMBL" id="BMFQ01000003">
    <property type="protein sequence ID" value="GGG53402.1"/>
    <property type="molecule type" value="Genomic_DNA"/>
</dbReference>
<dbReference type="Proteomes" id="UP000625976">
    <property type="component" value="Unassembled WGS sequence"/>
</dbReference>
<reference evidence="1" key="1">
    <citation type="journal article" date="2014" name="Int. J. Syst. Evol. Microbiol.">
        <title>Complete genome sequence of Corynebacterium casei LMG S-19264T (=DSM 44701T), isolated from a smear-ripened cheese.</title>
        <authorList>
            <consortium name="US DOE Joint Genome Institute (JGI-PGF)"/>
            <person name="Walter F."/>
            <person name="Albersmeier A."/>
            <person name="Kalinowski J."/>
            <person name="Ruckert C."/>
        </authorList>
    </citation>
    <scope>NUCLEOTIDE SEQUENCE</scope>
    <source>
        <strain evidence="1">CGMCC 1.12751</strain>
    </source>
</reference>
<evidence type="ECO:0000313" key="2">
    <source>
        <dbReference type="Proteomes" id="UP000625976"/>
    </source>
</evidence>
<gene>
    <name evidence="1" type="ORF">GCM10010976_25490</name>
</gene>
<accession>A0A917GPC2</accession>